<dbReference type="PANTHER" id="PTHR46310">
    <property type="entry name" value="AMIDASE 1"/>
    <property type="match status" value="1"/>
</dbReference>
<dbReference type="FunFam" id="3.90.1300.10:FF:000004">
    <property type="entry name" value="Outer envelope protein 64, mitochondrial"/>
    <property type="match status" value="1"/>
</dbReference>
<evidence type="ECO:0000313" key="3">
    <source>
        <dbReference type="Proteomes" id="UP001140206"/>
    </source>
</evidence>
<evidence type="ECO:0000259" key="1">
    <source>
        <dbReference type="Pfam" id="PF01425"/>
    </source>
</evidence>
<reference evidence="2" key="1">
    <citation type="submission" date="2022-08" db="EMBL/GenBank/DDBJ databases">
        <authorList>
            <person name="Marques A."/>
        </authorList>
    </citation>
    <scope>NUCLEOTIDE SEQUENCE</scope>
    <source>
        <strain evidence="2">RhyPub2mFocal</strain>
        <tissue evidence="2">Leaves</tissue>
    </source>
</reference>
<dbReference type="SUPFAM" id="SSF75304">
    <property type="entry name" value="Amidase signature (AS) enzymes"/>
    <property type="match status" value="1"/>
</dbReference>
<dbReference type="PANTHER" id="PTHR46310:SF7">
    <property type="entry name" value="AMIDASE 1"/>
    <property type="match status" value="1"/>
</dbReference>
<dbReference type="InterPro" id="IPR023631">
    <property type="entry name" value="Amidase_dom"/>
</dbReference>
<keyword evidence="3" id="KW-1185">Reference proteome</keyword>
<sequence length="431" mass="47425">MEDDFGAFMEKFELKLSSTIRSTLPLQGLTFAVKDIFDMEGFVTGFGNPDWARTHAPAKLTSFAVLAILNAGATCLGRTIMDEMAFSVNGKNKHYGTPTNPCVPDRVPGGSSNGSAVAVAAKIVDFSLGTDTGGSIRVPAAYCGIFGFRPSHGIVSTENIIPMAQSFDTVGWFARDIHTLTSIGDVLLQLPLEKNKQPTSILIPRDIFQMCNSSRDQMYQIMNASVEIIYGTQMIDNENLEGYICNKVPNIQKFYNKLQGKEETLQFLKVLEHVSRLLQRIEIKNNHEEWIKTTNPDFGPGIKERVASVLNEDFNDIDICYAIRAELRAALSNLLGENGILAIPTVYGPPPKLDMAASELNNFRARAFSLLPIAGLTGFCQISIPLGMHKNEPVSISLLAKYGSDKFLLNVAQELYATLTEQARTAWNSNQ</sequence>
<organism evidence="2 3">
    <name type="scientific">Rhynchospora pubera</name>
    <dbReference type="NCBI Taxonomy" id="906938"/>
    <lineage>
        <taxon>Eukaryota</taxon>
        <taxon>Viridiplantae</taxon>
        <taxon>Streptophyta</taxon>
        <taxon>Embryophyta</taxon>
        <taxon>Tracheophyta</taxon>
        <taxon>Spermatophyta</taxon>
        <taxon>Magnoliopsida</taxon>
        <taxon>Liliopsida</taxon>
        <taxon>Poales</taxon>
        <taxon>Cyperaceae</taxon>
        <taxon>Cyperoideae</taxon>
        <taxon>Rhynchosporeae</taxon>
        <taxon>Rhynchospora</taxon>
    </lineage>
</organism>
<dbReference type="InterPro" id="IPR036928">
    <property type="entry name" value="AS_sf"/>
</dbReference>
<feature type="domain" description="Amidase" evidence="1">
    <location>
        <begin position="21"/>
        <end position="189"/>
    </location>
</feature>
<evidence type="ECO:0000313" key="2">
    <source>
        <dbReference type="EMBL" id="KAJ4755646.1"/>
    </source>
</evidence>
<dbReference type="Gene3D" id="3.90.1300.10">
    <property type="entry name" value="Amidase signature (AS) domain"/>
    <property type="match status" value="1"/>
</dbReference>
<comment type="caution">
    <text evidence="2">The sequence shown here is derived from an EMBL/GenBank/DDBJ whole genome shotgun (WGS) entry which is preliminary data.</text>
</comment>
<dbReference type="Pfam" id="PF01425">
    <property type="entry name" value="Amidase"/>
    <property type="match status" value="1"/>
</dbReference>
<name>A0AAV8CJQ1_9POAL</name>
<proteinExistence type="predicted"/>
<accession>A0AAV8CJQ1</accession>
<protein>
    <submittedName>
        <fullName evidence="2">Glutamyl-tRNA(Gln) amidotransferase subunit A</fullName>
    </submittedName>
</protein>
<dbReference type="EMBL" id="JAMFTS010000005">
    <property type="protein sequence ID" value="KAJ4755646.1"/>
    <property type="molecule type" value="Genomic_DNA"/>
</dbReference>
<gene>
    <name evidence="2" type="ORF">LUZ62_090051</name>
</gene>
<dbReference type="Proteomes" id="UP001140206">
    <property type="component" value="Chromosome 5"/>
</dbReference>
<dbReference type="AlphaFoldDB" id="A0AAV8CJQ1"/>